<dbReference type="Proteomes" id="UP000887566">
    <property type="component" value="Unplaced"/>
</dbReference>
<accession>A0A914WVM1</accession>
<feature type="compositionally biased region" description="Low complexity" evidence="1">
    <location>
        <begin position="257"/>
        <end position="275"/>
    </location>
</feature>
<reference evidence="3" key="1">
    <citation type="submission" date="2022-11" db="UniProtKB">
        <authorList>
            <consortium name="WormBaseParasite"/>
        </authorList>
    </citation>
    <scope>IDENTIFICATION</scope>
</reference>
<feature type="region of interest" description="Disordered" evidence="1">
    <location>
        <begin position="315"/>
        <end position="337"/>
    </location>
</feature>
<feature type="compositionally biased region" description="Polar residues" evidence="1">
    <location>
        <begin position="1"/>
        <end position="15"/>
    </location>
</feature>
<feature type="region of interest" description="Disordered" evidence="1">
    <location>
        <begin position="1"/>
        <end position="40"/>
    </location>
</feature>
<proteinExistence type="predicted"/>
<keyword evidence="2" id="KW-1185">Reference proteome</keyword>
<dbReference type="WBParaSite" id="PSAMB.scaffold5420size11737.g26600.t1">
    <property type="protein sequence ID" value="PSAMB.scaffold5420size11737.g26600.t1"/>
    <property type="gene ID" value="PSAMB.scaffold5420size11737.g26600"/>
</dbReference>
<name>A0A914WVM1_9BILA</name>
<dbReference type="AlphaFoldDB" id="A0A914WVM1"/>
<evidence type="ECO:0000313" key="2">
    <source>
        <dbReference type="Proteomes" id="UP000887566"/>
    </source>
</evidence>
<dbReference type="GO" id="GO:0020037">
    <property type="term" value="F:heme binding"/>
    <property type="evidence" value="ECO:0007669"/>
    <property type="project" value="InterPro"/>
</dbReference>
<protein>
    <submittedName>
        <fullName evidence="3">Uncharacterized protein</fullName>
    </submittedName>
</protein>
<dbReference type="InterPro" id="IPR012292">
    <property type="entry name" value="Globin/Proto"/>
</dbReference>
<feature type="compositionally biased region" description="Low complexity" evidence="1">
    <location>
        <begin position="31"/>
        <end position="40"/>
    </location>
</feature>
<evidence type="ECO:0000256" key="1">
    <source>
        <dbReference type="SAM" id="MobiDB-lite"/>
    </source>
</evidence>
<feature type="compositionally biased region" description="Polar residues" evidence="1">
    <location>
        <begin position="317"/>
        <end position="334"/>
    </location>
</feature>
<evidence type="ECO:0000313" key="3">
    <source>
        <dbReference type="WBParaSite" id="PSAMB.scaffold5420size11737.g26600.t1"/>
    </source>
</evidence>
<sequence>MGAANSRPNVVSSSGGKDKTRRSGANPSHPPSSTSVPVRSTRCSVVTIGSVTSLRYRLAKSSTSSAPLNYPAEHTAPRMSITSSRTLKQTLLGLRRRRYTHDPSLLSTRDKLIINESWDEMRSRSINYIEGLIATAWLRAAENSPTWIWGLVGMSECQQAVQAVKNVQFRAIINGVRRFLHKLITDRNLNMDAIRYESAKLGERHCKYFEDGKQAVYWDSFVIALTAVIELSQCEIIEERKRSGDSDSRRRSRDSRSTSSSSRSSSASGSGDPSRTAYAWQKFIRILVDNMRAGYDGTFDYTTVSPLVFEMEDSRPRSANTECQSDSTSTSANCSPVVPRRQSRLKTLGRIDLARYIPDIHAVLERKRNKSRDG</sequence>
<organism evidence="2 3">
    <name type="scientific">Plectus sambesii</name>
    <dbReference type="NCBI Taxonomy" id="2011161"/>
    <lineage>
        <taxon>Eukaryota</taxon>
        <taxon>Metazoa</taxon>
        <taxon>Ecdysozoa</taxon>
        <taxon>Nematoda</taxon>
        <taxon>Chromadorea</taxon>
        <taxon>Plectida</taxon>
        <taxon>Plectina</taxon>
        <taxon>Plectoidea</taxon>
        <taxon>Plectidae</taxon>
        <taxon>Plectus</taxon>
    </lineage>
</organism>
<dbReference type="GO" id="GO:0019825">
    <property type="term" value="F:oxygen binding"/>
    <property type="evidence" value="ECO:0007669"/>
    <property type="project" value="InterPro"/>
</dbReference>
<dbReference type="Gene3D" id="1.10.490.10">
    <property type="entry name" value="Globins"/>
    <property type="match status" value="1"/>
</dbReference>
<feature type="region of interest" description="Disordered" evidence="1">
    <location>
        <begin position="240"/>
        <end position="275"/>
    </location>
</feature>
<feature type="compositionally biased region" description="Basic and acidic residues" evidence="1">
    <location>
        <begin position="240"/>
        <end position="249"/>
    </location>
</feature>